<dbReference type="PIRSF" id="PIRSF006060">
    <property type="entry name" value="AA_transporter"/>
    <property type="match status" value="1"/>
</dbReference>
<gene>
    <name evidence="9" type="primary">LOC105848013</name>
</gene>
<dbReference type="RefSeq" id="XP_065668640.1">
    <property type="nucleotide sequence ID" value="XM_065812568.1"/>
</dbReference>
<dbReference type="GeneID" id="105848013"/>
<feature type="transmembrane region" description="Helical" evidence="6">
    <location>
        <begin position="93"/>
        <end position="114"/>
    </location>
</feature>
<keyword evidence="4 6" id="KW-1133">Transmembrane helix</keyword>
<feature type="transmembrane region" description="Helical" evidence="6">
    <location>
        <begin position="353"/>
        <end position="372"/>
    </location>
</feature>
<keyword evidence="3 6" id="KW-0812">Transmembrane</keyword>
<feature type="transmembrane region" description="Helical" evidence="6">
    <location>
        <begin position="441"/>
        <end position="464"/>
    </location>
</feature>
<dbReference type="InterPro" id="IPR029485">
    <property type="entry name" value="CAT_C"/>
</dbReference>
<feature type="transmembrane region" description="Helical" evidence="6">
    <location>
        <begin position="33"/>
        <end position="50"/>
    </location>
</feature>
<dbReference type="Proteomes" id="UP001652625">
    <property type="component" value="Chromosome 12"/>
</dbReference>
<feature type="transmembrane region" description="Helical" evidence="6">
    <location>
        <begin position="62"/>
        <end position="81"/>
    </location>
</feature>
<dbReference type="Pfam" id="PF13520">
    <property type="entry name" value="AA_permease_2"/>
    <property type="match status" value="1"/>
</dbReference>
<evidence type="ECO:0000256" key="1">
    <source>
        <dbReference type="ARBA" id="ARBA00004141"/>
    </source>
</evidence>
<evidence type="ECO:0000256" key="3">
    <source>
        <dbReference type="ARBA" id="ARBA00022692"/>
    </source>
</evidence>
<organism evidence="8 9">
    <name type="scientific">Hydra vulgaris</name>
    <name type="common">Hydra</name>
    <name type="synonym">Hydra attenuata</name>
    <dbReference type="NCBI Taxonomy" id="6087"/>
    <lineage>
        <taxon>Eukaryota</taxon>
        <taxon>Metazoa</taxon>
        <taxon>Cnidaria</taxon>
        <taxon>Hydrozoa</taxon>
        <taxon>Hydroidolina</taxon>
        <taxon>Anthoathecata</taxon>
        <taxon>Aplanulata</taxon>
        <taxon>Hydridae</taxon>
        <taxon>Hydra</taxon>
    </lineage>
</organism>
<reference evidence="9" key="1">
    <citation type="submission" date="2025-08" db="UniProtKB">
        <authorList>
            <consortium name="RefSeq"/>
        </authorList>
    </citation>
    <scope>IDENTIFICATION</scope>
</reference>
<feature type="transmembrane region" description="Helical" evidence="6">
    <location>
        <begin position="529"/>
        <end position="549"/>
    </location>
</feature>
<feature type="transmembrane region" description="Helical" evidence="6">
    <location>
        <begin position="263"/>
        <end position="286"/>
    </location>
</feature>
<dbReference type="PANTHER" id="PTHR43243:SF4">
    <property type="entry name" value="CATIONIC AMINO ACID TRANSPORTER 4"/>
    <property type="match status" value="1"/>
</dbReference>
<name>A0ABM4D309_HYDVU</name>
<feature type="transmembrane region" description="Helical" evidence="6">
    <location>
        <begin position="220"/>
        <end position="242"/>
    </location>
</feature>
<keyword evidence="5 6" id="KW-0472">Membrane</keyword>
<evidence type="ECO:0000256" key="4">
    <source>
        <dbReference type="ARBA" id="ARBA00022989"/>
    </source>
</evidence>
<dbReference type="Gene3D" id="1.20.1740.10">
    <property type="entry name" value="Amino acid/polyamine transporter I"/>
    <property type="match status" value="1"/>
</dbReference>
<feature type="transmembrane region" description="Helical" evidence="6">
    <location>
        <begin position="378"/>
        <end position="399"/>
    </location>
</feature>
<evidence type="ECO:0000259" key="7">
    <source>
        <dbReference type="Pfam" id="PF13906"/>
    </source>
</evidence>
<comment type="subcellular location">
    <subcellularLocation>
        <location evidence="1">Membrane</location>
        <topology evidence="1">Multi-pass membrane protein</topology>
    </subcellularLocation>
</comment>
<keyword evidence="8" id="KW-1185">Reference proteome</keyword>
<protein>
    <submittedName>
        <fullName evidence="9">Cationic amino acid transporter 2 isoform X2</fullName>
    </submittedName>
</protein>
<evidence type="ECO:0000256" key="6">
    <source>
        <dbReference type="SAM" id="Phobius"/>
    </source>
</evidence>
<evidence type="ECO:0000313" key="8">
    <source>
        <dbReference type="Proteomes" id="UP001652625"/>
    </source>
</evidence>
<feature type="transmembrane region" description="Helical" evidence="6">
    <location>
        <begin position="506"/>
        <end position="523"/>
    </location>
</feature>
<feature type="domain" description="Cationic amino acid transporter C-terminal" evidence="7">
    <location>
        <begin position="504"/>
        <end position="554"/>
    </location>
</feature>
<evidence type="ECO:0000313" key="9">
    <source>
        <dbReference type="RefSeq" id="XP_065668640.1"/>
    </source>
</evidence>
<dbReference type="PANTHER" id="PTHR43243">
    <property type="entry name" value="INNER MEMBRANE TRANSPORTER YGJI-RELATED"/>
    <property type="match status" value="1"/>
</dbReference>
<proteinExistence type="predicted"/>
<dbReference type="Pfam" id="PF13906">
    <property type="entry name" value="AA_permease_C"/>
    <property type="match status" value="1"/>
</dbReference>
<evidence type="ECO:0000256" key="2">
    <source>
        <dbReference type="ARBA" id="ARBA00022448"/>
    </source>
</evidence>
<evidence type="ECO:0000256" key="5">
    <source>
        <dbReference type="ARBA" id="ARBA00023136"/>
    </source>
</evidence>
<feature type="transmembrane region" description="Helical" evidence="6">
    <location>
        <begin position="306"/>
        <end position="332"/>
    </location>
</feature>
<feature type="transmembrane region" description="Helical" evidence="6">
    <location>
        <begin position="191"/>
        <end position="208"/>
    </location>
</feature>
<sequence length="561" mass="61466">MGAALYAFQRKKNLTTESSLKTILPRVLNVHDLTFLGIGSTLGAGVYVVIADIAKHTAGPGVILSFLIAAFAALLCGLCYAEFAARVPKAGSAYTYTYVTVGELPAFMVGWNLLLEYLIGAAAISRAWTAYVDSLTNSAISRGLMTGIATWKTPGISKYPDFLSLTMCLLASGFLAVGVRISSWMSNITTFLNLVVIIFLIVVGLGYARPQNWQPFLPFGFQGMLSGSATAFFAFVGFDVIASSAEEVKEPGKSIPRSIMSSIFVCLISYGGLSMAVTLMVPYYTLEEDAALAQALHKRGAIWAKYVISVGAVAGLTASLLGCMFPVPRLLFSMASDGLIFSPFMQINSITKTPIFGCVFSGILSGWLALYFDLSTLVEIMSIGTLQAYTMVATCVLLLRYQINPIGLVITANGLEPLLSESIVSENENVRFFPTKRTAMLANISIFVIILASFCLCGLCVNYSEYLWHLHFWFVVMFFFLIAAFTVAMTIIFLQPQNRFDLPFSVPMVPLLPVMSIFINITLMMQLRLITWIRFSVWITLGLLIYLFYGVQHSKENHEEG</sequence>
<accession>A0ABM4D309</accession>
<feature type="transmembrane region" description="Helical" evidence="6">
    <location>
        <begin position="162"/>
        <end position="179"/>
    </location>
</feature>
<feature type="transmembrane region" description="Helical" evidence="6">
    <location>
        <begin position="470"/>
        <end position="494"/>
    </location>
</feature>
<keyword evidence="2" id="KW-0813">Transport</keyword>
<dbReference type="InterPro" id="IPR002293">
    <property type="entry name" value="AA/rel_permease1"/>
</dbReference>